<keyword evidence="3 7" id="KW-0812">Transmembrane</keyword>
<dbReference type="EMBL" id="QEAP01000052">
    <property type="protein sequence ID" value="TPX76267.1"/>
    <property type="molecule type" value="Genomic_DNA"/>
</dbReference>
<dbReference type="InterPro" id="IPR035952">
    <property type="entry name" value="Rhomboid-like_sf"/>
</dbReference>
<comment type="similarity">
    <text evidence="2 7">Belongs to the derlin family.</text>
</comment>
<comment type="caution">
    <text evidence="9">The sequence shown here is derived from an EMBL/GenBank/DDBJ whole genome shotgun (WGS) entry which is preliminary data.</text>
</comment>
<keyword evidence="5 7" id="KW-1133">Transmembrane helix</keyword>
<organism evidence="9 10">
    <name type="scientific">Chytriomyces confervae</name>
    <dbReference type="NCBI Taxonomy" id="246404"/>
    <lineage>
        <taxon>Eukaryota</taxon>
        <taxon>Fungi</taxon>
        <taxon>Fungi incertae sedis</taxon>
        <taxon>Chytridiomycota</taxon>
        <taxon>Chytridiomycota incertae sedis</taxon>
        <taxon>Chytridiomycetes</taxon>
        <taxon>Chytridiales</taxon>
        <taxon>Chytriomycetaceae</taxon>
        <taxon>Chytriomyces</taxon>
    </lineage>
</organism>
<feature type="compositionally biased region" description="Gly residues" evidence="8">
    <location>
        <begin position="251"/>
        <end position="261"/>
    </location>
</feature>
<comment type="function">
    <text evidence="7">May be involved in the degradation of misfolded endoplasmic reticulum (ER) luminal proteins.</text>
</comment>
<evidence type="ECO:0000313" key="10">
    <source>
        <dbReference type="Proteomes" id="UP000320333"/>
    </source>
</evidence>
<evidence type="ECO:0000256" key="1">
    <source>
        <dbReference type="ARBA" id="ARBA00004477"/>
    </source>
</evidence>
<protein>
    <recommendedName>
        <fullName evidence="7">Derlin</fullName>
    </recommendedName>
</protein>
<name>A0A507FML3_9FUNG</name>
<dbReference type="PANTHER" id="PTHR11009">
    <property type="entry name" value="DER1-LIKE PROTEIN, DERLIN"/>
    <property type="match status" value="1"/>
</dbReference>
<proteinExistence type="inferred from homology"/>
<feature type="transmembrane region" description="Helical" evidence="7">
    <location>
        <begin position="30"/>
        <end position="53"/>
    </location>
</feature>
<evidence type="ECO:0000256" key="6">
    <source>
        <dbReference type="ARBA" id="ARBA00023136"/>
    </source>
</evidence>
<keyword evidence="10" id="KW-1185">Reference proteome</keyword>
<comment type="subcellular location">
    <subcellularLocation>
        <location evidence="1 7">Endoplasmic reticulum membrane</location>
        <topology evidence="1 7">Multi-pass membrane protein</topology>
    </subcellularLocation>
</comment>
<evidence type="ECO:0000256" key="5">
    <source>
        <dbReference type="ARBA" id="ARBA00022989"/>
    </source>
</evidence>
<dbReference type="SUPFAM" id="SSF144091">
    <property type="entry name" value="Rhomboid-like"/>
    <property type="match status" value="1"/>
</dbReference>
<sequence>MNGQNNNLQPRGPLDDAQAWFNSIPFVTRYLFAASMGLSIGAGAGLVNPKLLYLAWPLVYKKFEIWRLVTSFLWHPLEYSYLMLLYFMYNYSWQLETSPQFNGRKADYLFFILFSMAVILPVSVYMTQFILLESLVVSMLYVWSMNNRETEVSFFFGLRFKAMFLPWVYCIFDFLTGAPFPPIPKLIGIFAGHLYYFADTIYPENNNGARLFSTPNFLYQLVGEDPAARGMGGVGGMGNAPQGRGHRLGGANAGGGGGGGWSFTRPRQTAEQERSAGATAAGADAGAGGVRQRTGYNWGESGQRLGTD</sequence>
<dbReference type="GO" id="GO:0006950">
    <property type="term" value="P:response to stress"/>
    <property type="evidence" value="ECO:0007669"/>
    <property type="project" value="UniProtKB-ARBA"/>
</dbReference>
<evidence type="ECO:0000256" key="2">
    <source>
        <dbReference type="ARBA" id="ARBA00008917"/>
    </source>
</evidence>
<evidence type="ECO:0000256" key="4">
    <source>
        <dbReference type="ARBA" id="ARBA00022824"/>
    </source>
</evidence>
<keyword evidence="4 7" id="KW-0256">Endoplasmic reticulum</keyword>
<evidence type="ECO:0000256" key="8">
    <source>
        <dbReference type="SAM" id="MobiDB-lite"/>
    </source>
</evidence>
<feature type="region of interest" description="Disordered" evidence="8">
    <location>
        <begin position="243"/>
        <end position="308"/>
    </location>
</feature>
<keyword evidence="6 7" id="KW-0472">Membrane</keyword>
<dbReference type="InterPro" id="IPR007599">
    <property type="entry name" value="DER1"/>
</dbReference>
<evidence type="ECO:0000256" key="3">
    <source>
        <dbReference type="ARBA" id="ARBA00022692"/>
    </source>
</evidence>
<gene>
    <name evidence="9" type="ORF">CcCBS67573_g02453</name>
</gene>
<dbReference type="Pfam" id="PF04511">
    <property type="entry name" value="DER1"/>
    <property type="match status" value="1"/>
</dbReference>
<feature type="transmembrane region" description="Helical" evidence="7">
    <location>
        <begin position="109"/>
        <end position="142"/>
    </location>
</feature>
<dbReference type="STRING" id="246404.A0A507FML3"/>
<dbReference type="GO" id="GO:0005789">
    <property type="term" value="C:endoplasmic reticulum membrane"/>
    <property type="evidence" value="ECO:0007669"/>
    <property type="project" value="UniProtKB-SubCell"/>
</dbReference>
<evidence type="ECO:0000313" key="9">
    <source>
        <dbReference type="EMBL" id="TPX76267.1"/>
    </source>
</evidence>
<dbReference type="AlphaFoldDB" id="A0A507FML3"/>
<dbReference type="OrthoDB" id="1716531at2759"/>
<reference evidence="9 10" key="1">
    <citation type="journal article" date="2019" name="Sci. Rep.">
        <title>Comparative genomics of chytrid fungi reveal insights into the obligate biotrophic and pathogenic lifestyle of Synchytrium endobioticum.</title>
        <authorList>
            <person name="van de Vossenberg B.T.L.H."/>
            <person name="Warris S."/>
            <person name="Nguyen H.D.T."/>
            <person name="van Gent-Pelzer M.P.E."/>
            <person name="Joly D.L."/>
            <person name="van de Geest H.C."/>
            <person name="Bonants P.J.M."/>
            <person name="Smith D.S."/>
            <person name="Levesque C.A."/>
            <person name="van der Lee T.A.J."/>
        </authorList>
    </citation>
    <scope>NUCLEOTIDE SEQUENCE [LARGE SCALE GENOMIC DNA]</scope>
    <source>
        <strain evidence="9 10">CBS 675.73</strain>
    </source>
</reference>
<feature type="transmembrane region" description="Helical" evidence="7">
    <location>
        <begin position="65"/>
        <end position="89"/>
    </location>
</feature>
<accession>A0A507FML3</accession>
<comment type="caution">
    <text evidence="7">Lacks conserved residue(s) required for the propagation of feature annotation.</text>
</comment>
<evidence type="ECO:0000256" key="7">
    <source>
        <dbReference type="RuleBase" id="RU363059"/>
    </source>
</evidence>
<dbReference type="Proteomes" id="UP000320333">
    <property type="component" value="Unassembled WGS sequence"/>
</dbReference>